<dbReference type="GeneID" id="69582724"/>
<feature type="compositionally biased region" description="Basic and acidic residues" evidence="1">
    <location>
        <begin position="25"/>
        <end position="70"/>
    </location>
</feature>
<reference evidence="5" key="1">
    <citation type="submission" date="2018-10" db="EMBL/GenBank/DDBJ databases">
        <authorList>
            <person name="D'Souza A.W."/>
            <person name="Potter R.F."/>
            <person name="Wallace M."/>
            <person name="Shupe A."/>
            <person name="Patel S."/>
            <person name="Sun S."/>
            <person name="Gul D."/>
            <person name="Kwon J.H."/>
            <person name="Andleeb S."/>
            <person name="Burnham C.-A.D."/>
            <person name="Dantas G."/>
        </authorList>
    </citation>
    <scope>NUCLEOTIDE SEQUENCE</scope>
    <source>
        <strain evidence="5">AL_065</strain>
    </source>
</reference>
<dbReference type="Proteomes" id="UP000293391">
    <property type="component" value="Chromosome"/>
</dbReference>
<reference evidence="4 6" key="3">
    <citation type="submission" date="2019-11" db="EMBL/GenBank/DDBJ databases">
        <title>FDA dAtabase for Regulatory Grade micrObial Sequences (FDA-ARGOS): Supporting development and validation of Infectious Disease Dx tests.</title>
        <authorList>
            <person name="Patel R."/>
            <person name="Rucinski S."/>
            <person name="Tallon L."/>
            <person name="Sadzewicz L."/>
            <person name="Vavikolanu K."/>
            <person name="Mehta A."/>
            <person name="Aluvathingal J."/>
            <person name="Nadendla S."/>
            <person name="Nandy P."/>
            <person name="Geyer C."/>
            <person name="Yan Y."/>
            <person name="Sichtig H."/>
        </authorList>
    </citation>
    <scope>NUCLEOTIDE SEQUENCE [LARGE SCALE GENOMIC DNA]</scope>
    <source>
        <strain evidence="4 6">FDAARGOS_557</strain>
    </source>
</reference>
<accession>A0A4Q4DXM2</accession>
<evidence type="ECO:0000313" key="3">
    <source>
        <dbReference type="EMBL" id="MDP1448385.1"/>
    </source>
</evidence>
<dbReference type="Proteomes" id="UP000509126">
    <property type="component" value="Chromosome"/>
</dbReference>
<reference evidence="3" key="6">
    <citation type="submission" date="2023-07" db="EMBL/GenBank/DDBJ databases">
        <title>Dynamics of blaOXA-23 gene transmission in Acinetobacter spp. from contaminated veterinary surfaces.</title>
        <authorList>
            <person name="Moreira Da Silva J."/>
            <person name="Menezes J."/>
            <person name="Fernandes L."/>
            <person name="Marques C."/>
            <person name="Amaral A."/>
            <person name="Timofte D."/>
            <person name="Pomba C."/>
        </authorList>
    </citation>
    <scope>NUCLEOTIDE SEQUENCE</scope>
    <source>
        <strain evidence="3">CMVB11Z4A1</strain>
    </source>
</reference>
<protein>
    <recommendedName>
        <fullName evidence="8">Lipoprotein</fullName>
    </recommendedName>
</protein>
<dbReference type="Proteomes" id="UP001242129">
    <property type="component" value="Unassembled WGS sequence"/>
</dbReference>
<evidence type="ECO:0000313" key="7">
    <source>
        <dbReference type="Proteomes" id="UP000548425"/>
    </source>
</evidence>
<evidence type="ECO:0000313" key="5">
    <source>
        <dbReference type="EMBL" id="QXR06654.1"/>
    </source>
</evidence>
<dbReference type="EMBL" id="CP054803">
    <property type="protein sequence ID" value="QKU22274.1"/>
    <property type="molecule type" value="Genomic_DNA"/>
</dbReference>
<reference evidence="5" key="2">
    <citation type="journal article" date="2019" name="Nat. Commun.">
        <title>Spatiotemporal dynamics of multidrug resistant bacteria on intensive care unit surfaces.</title>
        <authorList>
            <person name="D'Souza A.W."/>
            <person name="Potter R.F."/>
            <person name="Wallace M."/>
            <person name="Shupe A."/>
            <person name="Patel S."/>
            <person name="Sun X."/>
            <person name="Gul D."/>
            <person name="Kwon J.H."/>
            <person name="Andleeb S."/>
            <person name="Burnham C.D."/>
            <person name="Dantas G."/>
        </authorList>
    </citation>
    <scope>NUCLEOTIDE SEQUENCE</scope>
    <source>
        <strain evidence="5">AL_065</strain>
    </source>
</reference>
<dbReference type="Proteomes" id="UP000548425">
    <property type="component" value="Unassembled WGS sequence"/>
</dbReference>
<dbReference type="EMBL" id="JAUUUS010000290">
    <property type="protein sequence ID" value="MDP1448385.1"/>
    <property type="molecule type" value="Genomic_DNA"/>
</dbReference>
<sequence>MMKKVILLSVLAVSLTGCVVDPWDDDYRGNRDRNGHYDRDHRDHDWKNKDHKDHRDWKRDRDNRDWRRDR</sequence>
<evidence type="ECO:0000313" key="6">
    <source>
        <dbReference type="Proteomes" id="UP000509126"/>
    </source>
</evidence>
<dbReference type="EMBL" id="JACHLA010000002">
    <property type="protein sequence ID" value="MBB6362404.1"/>
    <property type="molecule type" value="Genomic_DNA"/>
</dbReference>
<proteinExistence type="predicted"/>
<dbReference type="PROSITE" id="PS51257">
    <property type="entry name" value="PROKAR_LIPOPROTEIN"/>
    <property type="match status" value="1"/>
</dbReference>
<evidence type="ECO:0008006" key="8">
    <source>
        <dbReference type="Google" id="ProtNLM"/>
    </source>
</evidence>
<dbReference type="RefSeq" id="WP_005104632.1">
    <property type="nucleotide sequence ID" value="NZ_CP054803.1"/>
</dbReference>
<organism evidence="4 6">
    <name type="scientific">Acinetobacter lwoffii</name>
    <dbReference type="NCBI Taxonomy" id="28090"/>
    <lineage>
        <taxon>Bacteria</taxon>
        <taxon>Pseudomonadati</taxon>
        <taxon>Pseudomonadota</taxon>
        <taxon>Gammaproteobacteria</taxon>
        <taxon>Moraxellales</taxon>
        <taxon>Moraxellaceae</taxon>
        <taxon>Acinetobacter</taxon>
    </lineage>
</organism>
<dbReference type="AlphaFoldDB" id="A0A4Q4DXM2"/>
<feature type="region of interest" description="Disordered" evidence="1">
    <location>
        <begin position="21"/>
        <end position="70"/>
    </location>
</feature>
<reference evidence="5" key="5">
    <citation type="submission" date="2021-06" db="EMBL/GenBank/DDBJ databases">
        <authorList>
            <person name="Diorio-Toth L."/>
        </authorList>
    </citation>
    <scope>NUCLEOTIDE SEQUENCE</scope>
    <source>
        <strain evidence="5">AL_065</strain>
    </source>
</reference>
<dbReference type="EMBL" id="CP078045">
    <property type="protein sequence ID" value="QXR06654.1"/>
    <property type="molecule type" value="Genomic_DNA"/>
</dbReference>
<name>A0A4Q4DXM2_ACILW</name>
<reference evidence="2 7" key="4">
    <citation type="submission" date="2020-08" db="EMBL/GenBank/DDBJ databases">
        <title>Functional genomics of gut bacteria from endangered species of beetles.</title>
        <authorList>
            <person name="Carlos-Shanley C."/>
        </authorList>
    </citation>
    <scope>NUCLEOTIDE SEQUENCE [LARGE SCALE GENOMIC DNA]</scope>
    <source>
        <strain evidence="2 7">S00127</strain>
    </source>
</reference>
<evidence type="ECO:0000256" key="1">
    <source>
        <dbReference type="SAM" id="MobiDB-lite"/>
    </source>
</evidence>
<gene>
    <name evidence="5" type="ORF">EVX74_011155</name>
    <name evidence="4" type="ORF">FOB19_13250</name>
    <name evidence="2" type="ORF">HNP34_000500</name>
    <name evidence="3" type="ORF">Q8G51_11490</name>
</gene>
<evidence type="ECO:0000313" key="4">
    <source>
        <dbReference type="EMBL" id="QKU22274.1"/>
    </source>
</evidence>
<evidence type="ECO:0000313" key="2">
    <source>
        <dbReference type="EMBL" id="MBB6362404.1"/>
    </source>
</evidence>